<evidence type="ECO:0000313" key="1">
    <source>
        <dbReference type="EMBL" id="GAG63913.1"/>
    </source>
</evidence>
<name>X0ZTY9_9ZZZZ</name>
<sequence>MKKIFLSKEIKAVLSILRSNNRNNNRDRHLFSFKIGELFKMDYSAVSQAAKRFEQKSKVNDKIKEC</sequence>
<reference evidence="1" key="1">
    <citation type="journal article" date="2014" name="Front. Microbiol.">
        <title>High frequency of phylogenetically diverse reductive dehalogenase-homologous genes in deep subseafloor sedimentary metagenomes.</title>
        <authorList>
            <person name="Kawai M."/>
            <person name="Futagami T."/>
            <person name="Toyoda A."/>
            <person name="Takaki Y."/>
            <person name="Nishi S."/>
            <person name="Hori S."/>
            <person name="Arai W."/>
            <person name="Tsubouchi T."/>
            <person name="Morono Y."/>
            <person name="Uchiyama I."/>
            <person name="Ito T."/>
            <person name="Fujiyama A."/>
            <person name="Inagaki F."/>
            <person name="Takami H."/>
        </authorList>
    </citation>
    <scope>NUCLEOTIDE SEQUENCE</scope>
    <source>
        <strain evidence="1">Expedition CK06-06</strain>
    </source>
</reference>
<dbReference type="AlphaFoldDB" id="X0ZTY9"/>
<protein>
    <submittedName>
        <fullName evidence="1">Uncharacterized protein</fullName>
    </submittedName>
</protein>
<gene>
    <name evidence="1" type="ORF">S01H4_00602</name>
</gene>
<comment type="caution">
    <text evidence="1">The sequence shown here is derived from an EMBL/GenBank/DDBJ whole genome shotgun (WGS) entry which is preliminary data.</text>
</comment>
<organism evidence="1">
    <name type="scientific">marine sediment metagenome</name>
    <dbReference type="NCBI Taxonomy" id="412755"/>
    <lineage>
        <taxon>unclassified sequences</taxon>
        <taxon>metagenomes</taxon>
        <taxon>ecological metagenomes</taxon>
    </lineage>
</organism>
<dbReference type="EMBL" id="BART01000086">
    <property type="protein sequence ID" value="GAG63913.1"/>
    <property type="molecule type" value="Genomic_DNA"/>
</dbReference>
<accession>X0ZTY9</accession>
<proteinExistence type="predicted"/>